<evidence type="ECO:0000259" key="1">
    <source>
        <dbReference type="Pfam" id="PF13577"/>
    </source>
</evidence>
<comment type="caution">
    <text evidence="2">The sequence shown here is derived from an EMBL/GenBank/DDBJ whole genome shotgun (WGS) entry which is preliminary data.</text>
</comment>
<dbReference type="SUPFAM" id="SSF54427">
    <property type="entry name" value="NTF2-like"/>
    <property type="match status" value="1"/>
</dbReference>
<evidence type="ECO:0000313" key="2">
    <source>
        <dbReference type="EMBL" id="PCE42807.1"/>
    </source>
</evidence>
<dbReference type="KEGG" id="rdi:CMV14_04065"/>
<dbReference type="CDD" id="cd00531">
    <property type="entry name" value="NTF2_like"/>
    <property type="match status" value="1"/>
</dbReference>
<dbReference type="AlphaFoldDB" id="A0A2A4FYM6"/>
<gene>
    <name evidence="2" type="ORF">COO09_08200</name>
</gene>
<organism evidence="2 3">
    <name type="scientific">Rhizorhabdus dicambivorans</name>
    <dbReference type="NCBI Taxonomy" id="1850238"/>
    <lineage>
        <taxon>Bacteria</taxon>
        <taxon>Pseudomonadati</taxon>
        <taxon>Pseudomonadota</taxon>
        <taxon>Alphaproteobacteria</taxon>
        <taxon>Sphingomonadales</taxon>
        <taxon>Sphingomonadaceae</taxon>
        <taxon>Rhizorhabdus</taxon>
    </lineage>
</organism>
<reference evidence="2 3" key="1">
    <citation type="submission" date="2017-09" db="EMBL/GenBank/DDBJ databases">
        <title>The Catabolism of 3,6-Dichlorosalicylic acid is Initiated by the Cytochrome P450 Monooxygenase DsmABC in Rhizorhabdus dicambivorans Ndbn-20.</title>
        <authorList>
            <person name="Na L."/>
        </authorList>
    </citation>
    <scope>NUCLEOTIDE SEQUENCE [LARGE SCALE GENOMIC DNA]</scope>
    <source>
        <strain evidence="2 3">Ndbn-20m</strain>
    </source>
</reference>
<proteinExistence type="predicted"/>
<keyword evidence="3" id="KW-1185">Reference proteome</keyword>
<protein>
    <submittedName>
        <fullName evidence="2">Nuclear transport factor 2 family protein</fullName>
    </submittedName>
</protein>
<dbReference type="InterPro" id="IPR032710">
    <property type="entry name" value="NTF2-like_dom_sf"/>
</dbReference>
<dbReference type="Gene3D" id="3.10.450.50">
    <property type="match status" value="1"/>
</dbReference>
<dbReference type="EMBL" id="NWUF01000006">
    <property type="protein sequence ID" value="PCE42807.1"/>
    <property type="molecule type" value="Genomic_DNA"/>
</dbReference>
<dbReference type="Proteomes" id="UP000218934">
    <property type="component" value="Unassembled WGS sequence"/>
</dbReference>
<sequence>MAGDMDLATLLAERDISGLVTRYAKALDDADWKAFHGLFAEQVAIDTSGLRGVPPSVMDRDAWVARVRGTVEQFERVLHYSTNHVVEIDGDRGACHSHAQNVHDYLLDGETRHFVVHGRYTHEVRRTPQGWRISAVRLAFVMREGEPPPAPHA</sequence>
<accession>A0A2A4FYM6</accession>
<dbReference type="InterPro" id="IPR037401">
    <property type="entry name" value="SnoaL-like"/>
</dbReference>
<evidence type="ECO:0000313" key="3">
    <source>
        <dbReference type="Proteomes" id="UP000218934"/>
    </source>
</evidence>
<name>A0A2A4FYM6_9SPHN</name>
<feature type="domain" description="SnoaL-like" evidence="1">
    <location>
        <begin position="9"/>
        <end position="136"/>
    </location>
</feature>
<dbReference type="Pfam" id="PF13577">
    <property type="entry name" value="SnoaL_4"/>
    <property type="match status" value="1"/>
</dbReference>